<dbReference type="Proteomes" id="UP000254082">
    <property type="component" value="Unassembled WGS sequence"/>
</dbReference>
<name>A0A380JFH5_STRDO</name>
<sequence length="160" mass="18518">MKLRRIKESLKTSGKFIEQRNFFKLAAKLVDYGIASVWLPNDSLGADFLAVQHYDYNRDCSNIYQIQLKTRMSLSLKYKGKDIYLAFPLDDSNSGKNWVIIKHDTLERLYFSHPKSRSKFESLEAFCTKNSSDSWSNNSVPKYMVDDVIDNSIIGKIDID</sequence>
<proteinExistence type="predicted"/>
<protein>
    <recommendedName>
        <fullName evidence="3">PD(D/E)XK endonuclease domain-containing protein</fullName>
    </recommendedName>
</protein>
<evidence type="ECO:0008006" key="3">
    <source>
        <dbReference type="Google" id="ProtNLM"/>
    </source>
</evidence>
<gene>
    <name evidence="1" type="ORF">NCTC11391_00825</name>
</gene>
<accession>A0A380JFH5</accession>
<dbReference type="OrthoDB" id="1494879at2"/>
<dbReference type="RefSeq" id="WP_003000793.1">
    <property type="nucleotide sequence ID" value="NZ_UHFA01000002.1"/>
</dbReference>
<evidence type="ECO:0000313" key="1">
    <source>
        <dbReference type="EMBL" id="SUN35786.1"/>
    </source>
</evidence>
<keyword evidence="2" id="KW-1185">Reference proteome</keyword>
<reference evidence="1 2" key="1">
    <citation type="submission" date="2018-06" db="EMBL/GenBank/DDBJ databases">
        <authorList>
            <consortium name="Pathogen Informatics"/>
            <person name="Doyle S."/>
        </authorList>
    </citation>
    <scope>NUCLEOTIDE SEQUENCE [LARGE SCALE GENOMIC DNA]</scope>
    <source>
        <strain evidence="2">NCTC 11391</strain>
    </source>
</reference>
<dbReference type="AlphaFoldDB" id="A0A380JFH5"/>
<organism evidence="1 2">
    <name type="scientific">Streptococcus downei MFe28</name>
    <dbReference type="NCBI Taxonomy" id="764290"/>
    <lineage>
        <taxon>Bacteria</taxon>
        <taxon>Bacillati</taxon>
        <taxon>Bacillota</taxon>
        <taxon>Bacilli</taxon>
        <taxon>Lactobacillales</taxon>
        <taxon>Streptococcaceae</taxon>
        <taxon>Streptococcus</taxon>
    </lineage>
</organism>
<evidence type="ECO:0000313" key="2">
    <source>
        <dbReference type="Proteomes" id="UP000254082"/>
    </source>
</evidence>
<dbReference type="EMBL" id="UHFA01000002">
    <property type="protein sequence ID" value="SUN35786.1"/>
    <property type="molecule type" value="Genomic_DNA"/>
</dbReference>